<dbReference type="eggNOG" id="ENOG5032VQ9">
    <property type="taxonomic scope" value="Bacteria"/>
</dbReference>
<accession>Q6APM0</accession>
<keyword evidence="1" id="KW-1133">Transmembrane helix</keyword>
<evidence type="ECO:0000313" key="2">
    <source>
        <dbReference type="EMBL" id="CAG35704.1"/>
    </source>
</evidence>
<proteinExistence type="predicted"/>
<evidence type="ECO:0008006" key="4">
    <source>
        <dbReference type="Google" id="ProtNLM"/>
    </source>
</evidence>
<evidence type="ECO:0000313" key="3">
    <source>
        <dbReference type="Proteomes" id="UP000000602"/>
    </source>
</evidence>
<dbReference type="OrthoDB" id="9816090at2"/>
<organism evidence="2 3">
    <name type="scientific">Desulfotalea psychrophila (strain LSv54 / DSM 12343)</name>
    <dbReference type="NCBI Taxonomy" id="177439"/>
    <lineage>
        <taxon>Bacteria</taxon>
        <taxon>Pseudomonadati</taxon>
        <taxon>Thermodesulfobacteriota</taxon>
        <taxon>Desulfobulbia</taxon>
        <taxon>Desulfobulbales</taxon>
        <taxon>Desulfocapsaceae</taxon>
        <taxon>Desulfotalea</taxon>
    </lineage>
</organism>
<gene>
    <name evidence="2" type="ordered locus">DP0975</name>
</gene>
<dbReference type="HOGENOM" id="CLU_1238563_0_0_7"/>
<dbReference type="Proteomes" id="UP000000602">
    <property type="component" value="Chromosome"/>
</dbReference>
<feature type="transmembrane region" description="Helical" evidence="1">
    <location>
        <begin position="9"/>
        <end position="29"/>
    </location>
</feature>
<dbReference type="KEGG" id="dps:DP0975"/>
<feature type="transmembrane region" description="Helical" evidence="1">
    <location>
        <begin position="143"/>
        <end position="163"/>
    </location>
</feature>
<reference evidence="3" key="1">
    <citation type="journal article" date="2004" name="Environ. Microbiol.">
        <title>The genome of Desulfotalea psychrophila, a sulfate-reducing bacterium from permanently cold Arctic sediments.</title>
        <authorList>
            <person name="Rabus R."/>
            <person name="Ruepp A."/>
            <person name="Frickey T."/>
            <person name="Rattei T."/>
            <person name="Fartmann B."/>
            <person name="Stark M."/>
            <person name="Bauer M."/>
            <person name="Zibat A."/>
            <person name="Lombardot T."/>
            <person name="Becker I."/>
            <person name="Amann J."/>
            <person name="Gellner K."/>
            <person name="Teeling H."/>
            <person name="Leuschner W.D."/>
            <person name="Gloeckner F.-O."/>
            <person name="Lupas A.N."/>
            <person name="Amann R."/>
            <person name="Klenk H.-P."/>
        </authorList>
    </citation>
    <scope>NUCLEOTIDE SEQUENCE [LARGE SCALE GENOMIC DNA]</scope>
    <source>
        <strain evidence="3">DSM 12343 / LSv54</strain>
    </source>
</reference>
<keyword evidence="1" id="KW-0472">Membrane</keyword>
<sequence length="218" mass="24078">MRRVESVKVGAWILIGLNILMGLGSIWVFTRMVPAIDVIVEKNGRSLQACEEMLAVVVMASVENVVPKESEAAFRRALALAEKNVTERDEPIALQAIRENYIAAFSGDYAGKEKTVQAILHLNEINRLATLQADTKAEHLGNAGAWGIVFMASAVFLVGLLLLRSVTRNLIEPLTEIRSVLVANRSGDPMRRCTGVDMSGDIHSIYKHLNEMLDQPRR</sequence>
<protein>
    <recommendedName>
        <fullName evidence="4">HAMP domain-containing protein</fullName>
    </recommendedName>
</protein>
<name>Q6APM0_DESPS</name>
<evidence type="ECO:0000256" key="1">
    <source>
        <dbReference type="SAM" id="Phobius"/>
    </source>
</evidence>
<keyword evidence="3" id="KW-1185">Reference proteome</keyword>
<dbReference type="AlphaFoldDB" id="Q6APM0"/>
<dbReference type="STRING" id="177439.DP0975"/>
<dbReference type="RefSeq" id="WP_011188218.1">
    <property type="nucleotide sequence ID" value="NC_006138.1"/>
</dbReference>
<keyword evidence="1" id="KW-0812">Transmembrane</keyword>
<dbReference type="EMBL" id="CR522870">
    <property type="protein sequence ID" value="CAG35704.1"/>
    <property type="molecule type" value="Genomic_DNA"/>
</dbReference>